<dbReference type="CDD" id="cd01597">
    <property type="entry name" value="pCLME"/>
    <property type="match status" value="1"/>
</dbReference>
<name>A0A9P6GIQ9_9PLEO</name>
<dbReference type="Gene3D" id="1.10.275.10">
    <property type="entry name" value="Fumarase/aspartase (N-terminal domain)"/>
    <property type="match status" value="1"/>
</dbReference>
<evidence type="ECO:0000256" key="3">
    <source>
        <dbReference type="ARBA" id="ARBA00010982"/>
    </source>
</evidence>
<dbReference type="InterPro" id="IPR022761">
    <property type="entry name" value="Fumarate_lyase_N"/>
</dbReference>
<dbReference type="PROSITE" id="PS00737">
    <property type="entry name" value="THIOLASE_2"/>
    <property type="match status" value="1"/>
</dbReference>
<dbReference type="GO" id="GO:0006635">
    <property type="term" value="P:fatty acid beta-oxidation"/>
    <property type="evidence" value="ECO:0007669"/>
    <property type="project" value="TreeGrafter"/>
</dbReference>
<dbReference type="GO" id="GO:0003988">
    <property type="term" value="F:acetyl-CoA C-acyltransferase activity"/>
    <property type="evidence" value="ECO:0007669"/>
    <property type="project" value="UniProtKB-EC"/>
</dbReference>
<dbReference type="CDD" id="cd00751">
    <property type="entry name" value="thiolase"/>
    <property type="match status" value="1"/>
</dbReference>
<dbReference type="SUPFAM" id="SSF48557">
    <property type="entry name" value="L-aspartase-like"/>
    <property type="match status" value="1"/>
</dbReference>
<keyword evidence="4" id="KW-0808">Transferase</keyword>
<keyword evidence="6" id="KW-0012">Acyltransferase</keyword>
<dbReference type="Pfam" id="PF02803">
    <property type="entry name" value="Thiolase_C"/>
    <property type="match status" value="1"/>
</dbReference>
<sequence>MAAFNRITRNVLQMSPNDVVLLSAVRSPINRSFKGGYKDAHPEDILMPVMKAAVQRARIEPKDVNDAMIGNVLAELGFAKTGRMALNHAGFPSSTTFHTVNRQCSSSLQAITHISHAIMVGQIDVGLAGGVESMSRNYSSRGVPIDVSPTLLGSTVKDARDCLMPMGITAENVAERYNVDRKSQDEYAVRSHSRASQAQKEGRFGWETVPITVQRMDETTGQLAEFEVTKDDGIRHGLTFEKVSTLKPVFGENGKGTAGNSSQISDGASSMILARRSWAEERGLTPLGRFVGTQVSGCAPDEMGIGPIYAIPALLKYTGTDLKDIEIIELNEAFASQTLACIRALGLDEEKVNPNGGAIALGHPTGATGARQTATLFGELRRQDKELGIVSMCASTGHGVASLFVRESYVLAAFLFAILAIYKTLQCVERPERLWVSPHHENDATPPARSIMFLIRRAPLRVLPKIAALQQRRALGSVSAIDSAIFRTLFGTEEIRQVFDDKAYLNRCVDAETALARAQSRCNVIPSHIGEVVTSKSQGAELDFDRLRRETEIVGYPILPLVRQLSALCGEEAGRYVHWGATTQDIMDLASILQMKQGLEIIEKTLRSVIKNLEILSKKHRDTPMAGRTHLQHALPITFGHKTAIWLSGFQRHFERLEQLKSRTLMVQFGGAAGSLASLGSGDDGIRVRKEMARDLGLTDPPITWHVARDGVAEITNYLALVGGSLGKLALDIIIMSSNELSEVSEPFVPHRGASSTMPQKRNPISSEVILAASKVLRSNAGLVLDGMVSDFERASGPWHLEWVAVPESFVLAAGALHQADFALSGLVVNTKAMLDNLYSTRGLIVAEAVMMGLAPHVGRQKAHDIVYEACRESIENDTSLLEALQTRDEITGKISHEDLSSLCDAKNYLGSCGLMIDEVLARSL</sequence>
<dbReference type="InterPro" id="IPR002155">
    <property type="entry name" value="Thiolase"/>
</dbReference>
<dbReference type="InterPro" id="IPR020615">
    <property type="entry name" value="Thiolase_acyl_enz_int_AS"/>
</dbReference>
<reference evidence="9" key="1">
    <citation type="journal article" date="2020" name="Mol. Plant Microbe Interact.">
        <title>Genome Sequence of the Biocontrol Agent Coniothyrium minitans strain Conio (IMI 134523).</title>
        <authorList>
            <person name="Patel D."/>
            <person name="Shittu T.A."/>
            <person name="Baroncelli R."/>
            <person name="Muthumeenakshi S."/>
            <person name="Osborne T.H."/>
            <person name="Janganan T.K."/>
            <person name="Sreenivasaprasad S."/>
        </authorList>
    </citation>
    <scope>NUCLEOTIDE SEQUENCE</scope>
    <source>
        <strain evidence="9">Conio</strain>
    </source>
</reference>
<evidence type="ECO:0000259" key="8">
    <source>
        <dbReference type="SMART" id="SM00998"/>
    </source>
</evidence>
<dbReference type="GO" id="GO:0010124">
    <property type="term" value="P:phenylacetate catabolic process"/>
    <property type="evidence" value="ECO:0007669"/>
    <property type="project" value="TreeGrafter"/>
</dbReference>
<dbReference type="InterPro" id="IPR020616">
    <property type="entry name" value="Thiolase_N"/>
</dbReference>
<comment type="cofactor">
    <cofactor evidence="1">
        <name>K(+)</name>
        <dbReference type="ChEBI" id="CHEBI:29103"/>
    </cofactor>
</comment>
<dbReference type="InterPro" id="IPR000362">
    <property type="entry name" value="Fumarate_lyase_fam"/>
</dbReference>
<evidence type="ECO:0000256" key="6">
    <source>
        <dbReference type="ARBA" id="ARBA00023315"/>
    </source>
</evidence>
<dbReference type="SMART" id="SM00998">
    <property type="entry name" value="ADSL_C"/>
    <property type="match status" value="1"/>
</dbReference>
<comment type="caution">
    <text evidence="9">The sequence shown here is derived from an EMBL/GenBank/DDBJ whole genome shotgun (WGS) entry which is preliminary data.</text>
</comment>
<gene>
    <name evidence="9" type="ORF">PMIN01_05816</name>
</gene>
<evidence type="ECO:0000256" key="1">
    <source>
        <dbReference type="ARBA" id="ARBA00001958"/>
    </source>
</evidence>
<dbReference type="EMBL" id="WJXW01000005">
    <property type="protein sequence ID" value="KAF9735901.1"/>
    <property type="molecule type" value="Genomic_DNA"/>
</dbReference>
<dbReference type="InterPro" id="IPR020617">
    <property type="entry name" value="Thiolase_C"/>
</dbReference>
<evidence type="ECO:0000313" key="9">
    <source>
        <dbReference type="EMBL" id="KAF9735901.1"/>
    </source>
</evidence>
<dbReference type="PRINTS" id="PR00145">
    <property type="entry name" value="ARGSUCLYASE"/>
</dbReference>
<organism evidence="9 10">
    <name type="scientific">Paraphaeosphaeria minitans</name>
    <dbReference type="NCBI Taxonomy" id="565426"/>
    <lineage>
        <taxon>Eukaryota</taxon>
        <taxon>Fungi</taxon>
        <taxon>Dikarya</taxon>
        <taxon>Ascomycota</taxon>
        <taxon>Pezizomycotina</taxon>
        <taxon>Dothideomycetes</taxon>
        <taxon>Pleosporomycetidae</taxon>
        <taxon>Pleosporales</taxon>
        <taxon>Massarineae</taxon>
        <taxon>Didymosphaeriaceae</taxon>
        <taxon>Paraphaeosphaeria</taxon>
    </lineage>
</organism>
<dbReference type="InterPro" id="IPR024083">
    <property type="entry name" value="Fumarase/histidase_N"/>
</dbReference>
<dbReference type="InterPro" id="IPR016039">
    <property type="entry name" value="Thiolase-like"/>
</dbReference>
<dbReference type="Proteomes" id="UP000756921">
    <property type="component" value="Unassembled WGS sequence"/>
</dbReference>
<dbReference type="Pfam" id="PF10397">
    <property type="entry name" value="ADSL_C"/>
    <property type="match status" value="1"/>
</dbReference>
<evidence type="ECO:0000256" key="2">
    <source>
        <dbReference type="ARBA" id="ARBA00004872"/>
    </source>
</evidence>
<protein>
    <submittedName>
        <fullName evidence="9">3-carboxy-cis,cis-muconate cycloisomerase</fullName>
    </submittedName>
</protein>
<dbReference type="AlphaFoldDB" id="A0A9P6GIQ9"/>
<dbReference type="InterPro" id="IPR019468">
    <property type="entry name" value="AdenyloSucc_lyase_C"/>
</dbReference>
<dbReference type="InterPro" id="IPR050215">
    <property type="entry name" value="Thiolase-like_sf_Thiolase"/>
</dbReference>
<dbReference type="Gene3D" id="3.40.47.10">
    <property type="match status" value="2"/>
</dbReference>
<dbReference type="Gene3D" id="1.20.200.10">
    <property type="entry name" value="Fumarase/aspartase (Central domain)"/>
    <property type="match status" value="1"/>
</dbReference>
<dbReference type="PANTHER" id="PTHR43853:SF9">
    <property type="entry name" value="ACETYL-COA C-ACETYLTRANSFERASE"/>
    <property type="match status" value="1"/>
</dbReference>
<evidence type="ECO:0000256" key="7">
    <source>
        <dbReference type="ARBA" id="ARBA00047605"/>
    </source>
</evidence>
<evidence type="ECO:0000256" key="4">
    <source>
        <dbReference type="ARBA" id="ARBA00022679"/>
    </source>
</evidence>
<comment type="pathway">
    <text evidence="2">Lipid metabolism; fatty acid metabolism.</text>
</comment>
<dbReference type="OrthoDB" id="406045at2759"/>
<dbReference type="Gene3D" id="1.10.40.30">
    <property type="entry name" value="Fumarase/aspartase (C-terminal domain)"/>
    <property type="match status" value="1"/>
</dbReference>
<dbReference type="FunFam" id="3.40.47.10:FF:000010">
    <property type="entry name" value="Acetyl-CoA acetyltransferase (Thiolase)"/>
    <property type="match status" value="1"/>
</dbReference>
<dbReference type="GO" id="GO:0005777">
    <property type="term" value="C:peroxisome"/>
    <property type="evidence" value="ECO:0007669"/>
    <property type="project" value="TreeGrafter"/>
</dbReference>
<keyword evidence="10" id="KW-1185">Reference proteome</keyword>
<dbReference type="Pfam" id="PF00206">
    <property type="entry name" value="Lyase_1"/>
    <property type="match status" value="1"/>
</dbReference>
<comment type="similarity">
    <text evidence="3">Belongs to the thiolase-like superfamily. Thiolase family.</text>
</comment>
<dbReference type="PROSITE" id="PS00098">
    <property type="entry name" value="THIOLASE_1"/>
    <property type="match status" value="1"/>
</dbReference>
<evidence type="ECO:0000313" key="10">
    <source>
        <dbReference type="Proteomes" id="UP000756921"/>
    </source>
</evidence>
<comment type="catalytic activity">
    <reaction evidence="7">
        <text>an acyl-CoA + acetyl-CoA = a 3-oxoacyl-CoA + CoA</text>
        <dbReference type="Rhea" id="RHEA:21564"/>
        <dbReference type="ChEBI" id="CHEBI:57287"/>
        <dbReference type="ChEBI" id="CHEBI:57288"/>
        <dbReference type="ChEBI" id="CHEBI:58342"/>
        <dbReference type="ChEBI" id="CHEBI:90726"/>
        <dbReference type="EC" id="2.3.1.16"/>
    </reaction>
</comment>
<dbReference type="InterPro" id="IPR008948">
    <property type="entry name" value="L-Aspartase-like"/>
</dbReference>
<dbReference type="Pfam" id="PF00108">
    <property type="entry name" value="Thiolase_N"/>
    <property type="match status" value="1"/>
</dbReference>
<keyword evidence="5" id="KW-0630">Potassium</keyword>
<dbReference type="PANTHER" id="PTHR43853">
    <property type="entry name" value="3-KETOACYL-COA THIOLASE, PEROXISOMAL"/>
    <property type="match status" value="1"/>
</dbReference>
<proteinExistence type="inferred from homology"/>
<dbReference type="SUPFAM" id="SSF53901">
    <property type="entry name" value="Thiolase-like"/>
    <property type="match status" value="2"/>
</dbReference>
<dbReference type="NCBIfam" id="TIGR01930">
    <property type="entry name" value="AcCoA-C-Actrans"/>
    <property type="match status" value="1"/>
</dbReference>
<accession>A0A9P6GIQ9</accession>
<evidence type="ECO:0000256" key="5">
    <source>
        <dbReference type="ARBA" id="ARBA00022958"/>
    </source>
</evidence>
<dbReference type="InterPro" id="IPR020613">
    <property type="entry name" value="Thiolase_CS"/>
</dbReference>
<feature type="domain" description="Adenylosuccinate lyase C-terminal" evidence="8">
    <location>
        <begin position="842"/>
        <end position="921"/>
    </location>
</feature>
<dbReference type="PRINTS" id="PR00149">
    <property type="entry name" value="FUMRATELYASE"/>
</dbReference>